<proteinExistence type="predicted"/>
<evidence type="ECO:0000256" key="1">
    <source>
        <dbReference type="SAM" id="MobiDB-lite"/>
    </source>
</evidence>
<reference evidence="3 4" key="1">
    <citation type="journal article" date="2013" name="Genome Announc.">
        <title>Draft Genome Sequence of an Alphaproteobacterium, Caenispirillum salinarum AK4(T), Isolated from a Solar Saltern.</title>
        <authorList>
            <person name="Khatri I."/>
            <person name="Singh A."/>
            <person name="Korpole S."/>
            <person name="Pinnaka A.K."/>
            <person name="Subramanian S."/>
        </authorList>
    </citation>
    <scope>NUCLEOTIDE SEQUENCE [LARGE SCALE GENOMIC DNA]</scope>
    <source>
        <strain evidence="3 4">AK4</strain>
    </source>
</reference>
<gene>
    <name evidence="3" type="ORF">C882_1784</name>
</gene>
<evidence type="ECO:0000313" key="3">
    <source>
        <dbReference type="EMBL" id="EKV27282.1"/>
    </source>
</evidence>
<feature type="transmembrane region" description="Helical" evidence="2">
    <location>
        <begin position="46"/>
        <end position="67"/>
    </location>
</feature>
<keyword evidence="2" id="KW-0812">Transmembrane</keyword>
<name>K9GQ60_9PROT</name>
<dbReference type="Proteomes" id="UP000009881">
    <property type="component" value="Unassembled WGS sequence"/>
</dbReference>
<keyword evidence="4" id="KW-1185">Reference proteome</keyword>
<comment type="caution">
    <text evidence="3">The sequence shown here is derived from an EMBL/GenBank/DDBJ whole genome shotgun (WGS) entry which is preliminary data.</text>
</comment>
<dbReference type="AlphaFoldDB" id="K9GQ60"/>
<accession>K9GQ60</accession>
<feature type="compositionally biased region" description="Basic and acidic residues" evidence="1">
    <location>
        <begin position="1"/>
        <end position="23"/>
    </location>
</feature>
<keyword evidence="2" id="KW-0472">Membrane</keyword>
<evidence type="ECO:0000256" key="2">
    <source>
        <dbReference type="SAM" id="Phobius"/>
    </source>
</evidence>
<organism evidence="3 4">
    <name type="scientific">Caenispirillum salinarum AK4</name>
    <dbReference type="NCBI Taxonomy" id="1238182"/>
    <lineage>
        <taxon>Bacteria</taxon>
        <taxon>Pseudomonadati</taxon>
        <taxon>Pseudomonadota</taxon>
        <taxon>Alphaproteobacteria</taxon>
        <taxon>Rhodospirillales</taxon>
        <taxon>Novispirillaceae</taxon>
        <taxon>Caenispirillum</taxon>
    </lineage>
</organism>
<dbReference type="STRING" id="1238182.C882_1784"/>
<protein>
    <submittedName>
        <fullName evidence="3">Uncharacterized protein</fullName>
    </submittedName>
</protein>
<keyword evidence="2" id="KW-1133">Transmembrane helix</keyword>
<sequence>MYESLPPEKRKAQEPHMRKRMQELSDALAQQSGGGGGVVDMVSKGLLWLALMLAVLGIGFFGIMTLARM</sequence>
<feature type="region of interest" description="Disordered" evidence="1">
    <location>
        <begin position="1"/>
        <end position="35"/>
    </location>
</feature>
<dbReference type="EMBL" id="ANHY01000020">
    <property type="protein sequence ID" value="EKV27282.1"/>
    <property type="molecule type" value="Genomic_DNA"/>
</dbReference>
<evidence type="ECO:0000313" key="4">
    <source>
        <dbReference type="Proteomes" id="UP000009881"/>
    </source>
</evidence>